<dbReference type="Gene3D" id="3.40.50.1010">
    <property type="entry name" value="5'-nuclease"/>
    <property type="match status" value="1"/>
</dbReference>
<dbReference type="Pfam" id="PF00867">
    <property type="entry name" value="XPG_I"/>
    <property type="match status" value="1"/>
</dbReference>
<evidence type="ECO:0000313" key="15">
    <source>
        <dbReference type="RefSeq" id="XP_026273308.1"/>
    </source>
</evidence>
<dbReference type="PROSITE" id="PS50270">
    <property type="entry name" value="NGF_2"/>
    <property type="match status" value="1"/>
</dbReference>
<comment type="similarity">
    <text evidence="10">Belongs to the XPG/RAD2 endonuclease family. GEN subfamily.</text>
</comment>
<dbReference type="InterPro" id="IPR006085">
    <property type="entry name" value="XPG_DNA_repair_N"/>
</dbReference>
<evidence type="ECO:0000256" key="5">
    <source>
        <dbReference type="ARBA" id="ARBA00022763"/>
    </source>
</evidence>
<dbReference type="PRINTS" id="PR00853">
    <property type="entry name" value="XPGRADSUPER"/>
</dbReference>
<dbReference type="InterPro" id="IPR006086">
    <property type="entry name" value="XPG-I_dom"/>
</dbReference>
<proteinExistence type="inferred from homology"/>
<protein>
    <submittedName>
        <fullName evidence="15">Flap endonuclease GEN</fullName>
    </submittedName>
</protein>
<evidence type="ECO:0000313" key="14">
    <source>
        <dbReference type="Proteomes" id="UP000504606"/>
    </source>
</evidence>
<feature type="domain" description="XPG-I" evidence="12">
    <location>
        <begin position="119"/>
        <end position="197"/>
    </location>
</feature>
<dbReference type="GO" id="GO:0006281">
    <property type="term" value="P:DNA repair"/>
    <property type="evidence" value="ECO:0007669"/>
    <property type="project" value="UniProtKB-KW"/>
</dbReference>
<feature type="region of interest" description="Disordered" evidence="11">
    <location>
        <begin position="522"/>
        <end position="558"/>
    </location>
</feature>
<dbReference type="InterPro" id="IPR036279">
    <property type="entry name" value="5-3_exonuclease_C_sf"/>
</dbReference>
<gene>
    <name evidence="15" type="primary">LOC113203043</name>
</gene>
<dbReference type="InterPro" id="IPR041012">
    <property type="entry name" value="GEN_chromo"/>
</dbReference>
<keyword evidence="5" id="KW-0227">DNA damage</keyword>
<evidence type="ECO:0000256" key="3">
    <source>
        <dbReference type="ARBA" id="ARBA00022723"/>
    </source>
</evidence>
<evidence type="ECO:0000256" key="9">
    <source>
        <dbReference type="ARBA" id="ARBA00023242"/>
    </source>
</evidence>
<evidence type="ECO:0000256" key="10">
    <source>
        <dbReference type="ARBA" id="ARBA00038112"/>
    </source>
</evidence>
<comment type="cofactor">
    <cofactor evidence="1">
        <name>Mg(2+)</name>
        <dbReference type="ChEBI" id="CHEBI:18420"/>
    </cofactor>
</comment>
<dbReference type="FunFam" id="1.10.150.20:FF:000030">
    <property type="entry name" value="Flap endonuclease GEN-like 1"/>
    <property type="match status" value="1"/>
</dbReference>
<keyword evidence="2" id="KW-0540">Nuclease</keyword>
<dbReference type="RefSeq" id="XP_026273308.1">
    <property type="nucleotide sequence ID" value="XM_026417523.2"/>
</dbReference>
<evidence type="ECO:0000256" key="4">
    <source>
        <dbReference type="ARBA" id="ARBA00022759"/>
    </source>
</evidence>
<dbReference type="GO" id="GO:0046872">
    <property type="term" value="F:metal ion binding"/>
    <property type="evidence" value="ECO:0007669"/>
    <property type="project" value="UniProtKB-KW"/>
</dbReference>
<dbReference type="OrthoDB" id="2959108at2759"/>
<dbReference type="KEGG" id="foc:113203043"/>
<evidence type="ECO:0000256" key="11">
    <source>
        <dbReference type="SAM" id="MobiDB-lite"/>
    </source>
</evidence>
<dbReference type="SUPFAM" id="SSF88723">
    <property type="entry name" value="PIN domain-like"/>
    <property type="match status" value="1"/>
</dbReference>
<keyword evidence="9" id="KW-0539">Nucleus</keyword>
<dbReference type="GO" id="GO:0008821">
    <property type="term" value="F:crossover junction DNA endonuclease activity"/>
    <property type="evidence" value="ECO:0007669"/>
    <property type="project" value="UniProtKB-ARBA"/>
</dbReference>
<dbReference type="InterPro" id="IPR029060">
    <property type="entry name" value="PIN-like_dom_sf"/>
</dbReference>
<dbReference type="SMART" id="SM00484">
    <property type="entry name" value="XPGI"/>
    <property type="match status" value="1"/>
</dbReference>
<dbReference type="InterPro" id="IPR008918">
    <property type="entry name" value="HhH2"/>
</dbReference>
<dbReference type="Pfam" id="PF00752">
    <property type="entry name" value="XPG_N"/>
    <property type="match status" value="1"/>
</dbReference>
<feature type="domain" description="XPG N-terminal" evidence="13">
    <location>
        <begin position="1"/>
        <end position="95"/>
    </location>
</feature>
<dbReference type="CDD" id="cd09869">
    <property type="entry name" value="PIN_GEN1"/>
    <property type="match status" value="1"/>
</dbReference>
<keyword evidence="14" id="KW-1185">Reference proteome</keyword>
<dbReference type="SMART" id="SM00279">
    <property type="entry name" value="HhH2"/>
    <property type="match status" value="1"/>
</dbReference>
<keyword evidence="7" id="KW-0460">Magnesium</keyword>
<evidence type="ECO:0000256" key="7">
    <source>
        <dbReference type="ARBA" id="ARBA00022842"/>
    </source>
</evidence>
<keyword evidence="3" id="KW-0479">Metal-binding</keyword>
<evidence type="ECO:0000259" key="13">
    <source>
        <dbReference type="SMART" id="SM00485"/>
    </source>
</evidence>
<evidence type="ECO:0000256" key="8">
    <source>
        <dbReference type="ARBA" id="ARBA00023204"/>
    </source>
</evidence>
<dbReference type="GO" id="GO:0017108">
    <property type="term" value="F:5'-flap endonuclease activity"/>
    <property type="evidence" value="ECO:0007669"/>
    <property type="project" value="UniProtKB-ARBA"/>
</dbReference>
<keyword evidence="6" id="KW-0378">Hydrolase</keyword>
<dbReference type="GO" id="GO:0000400">
    <property type="term" value="F:four-way junction DNA binding"/>
    <property type="evidence" value="ECO:0007669"/>
    <property type="project" value="UniProtKB-ARBA"/>
</dbReference>
<organism evidence="14 15">
    <name type="scientific">Frankliniella occidentalis</name>
    <name type="common">Western flower thrips</name>
    <name type="synonym">Euthrips occidentalis</name>
    <dbReference type="NCBI Taxonomy" id="133901"/>
    <lineage>
        <taxon>Eukaryota</taxon>
        <taxon>Metazoa</taxon>
        <taxon>Ecdysozoa</taxon>
        <taxon>Arthropoda</taxon>
        <taxon>Hexapoda</taxon>
        <taxon>Insecta</taxon>
        <taxon>Pterygota</taxon>
        <taxon>Neoptera</taxon>
        <taxon>Paraneoptera</taxon>
        <taxon>Thysanoptera</taxon>
        <taxon>Terebrantia</taxon>
        <taxon>Thripoidea</taxon>
        <taxon>Thripidae</taxon>
        <taxon>Frankliniella</taxon>
    </lineage>
</organism>
<evidence type="ECO:0000256" key="1">
    <source>
        <dbReference type="ARBA" id="ARBA00001946"/>
    </source>
</evidence>
<keyword evidence="8" id="KW-0234">DNA repair</keyword>
<evidence type="ECO:0000256" key="2">
    <source>
        <dbReference type="ARBA" id="ARBA00022722"/>
    </source>
</evidence>
<evidence type="ECO:0000256" key="6">
    <source>
        <dbReference type="ARBA" id="ARBA00022801"/>
    </source>
</evidence>
<dbReference type="PANTHER" id="PTHR11081:SF70">
    <property type="entry name" value="FLAP ENDONUCLEASE GEN HOMOLOG 1"/>
    <property type="match status" value="1"/>
</dbReference>
<dbReference type="Pfam" id="PF18704">
    <property type="entry name" value="Chromo_2"/>
    <property type="match status" value="1"/>
</dbReference>
<dbReference type="InterPro" id="IPR006084">
    <property type="entry name" value="XPG/Rad2"/>
</dbReference>
<dbReference type="AlphaFoldDB" id="A0A6J1RY97"/>
<dbReference type="CTD" id="38594"/>
<evidence type="ECO:0000259" key="12">
    <source>
        <dbReference type="SMART" id="SM00484"/>
    </source>
</evidence>
<reference evidence="15" key="1">
    <citation type="submission" date="2025-08" db="UniProtKB">
        <authorList>
            <consortium name="RefSeq"/>
        </authorList>
    </citation>
    <scope>IDENTIFICATION</scope>
    <source>
        <tissue evidence="15">Whole organism</tissue>
    </source>
</reference>
<dbReference type="Proteomes" id="UP000504606">
    <property type="component" value="Unplaced"/>
</dbReference>
<feature type="compositionally biased region" description="Basic and acidic residues" evidence="11">
    <location>
        <begin position="540"/>
        <end position="558"/>
    </location>
</feature>
<dbReference type="SUPFAM" id="SSF47807">
    <property type="entry name" value="5' to 3' exonuclease, C-terminal subdomain"/>
    <property type="match status" value="1"/>
</dbReference>
<dbReference type="GeneID" id="113203043"/>
<dbReference type="Gene3D" id="1.10.150.20">
    <property type="entry name" value="5' to 3' exonuclease, C-terminal subdomain"/>
    <property type="match status" value="1"/>
</dbReference>
<keyword evidence="4 15" id="KW-0255">Endonuclease</keyword>
<name>A0A6J1RY97_FRAOC</name>
<dbReference type="SMART" id="SM00485">
    <property type="entry name" value="XPGN"/>
    <property type="match status" value="1"/>
</dbReference>
<accession>A0A6J1RY97</accession>
<dbReference type="PANTHER" id="PTHR11081">
    <property type="entry name" value="FLAP ENDONUCLEASE FAMILY MEMBER"/>
    <property type="match status" value="1"/>
</dbReference>
<sequence length="781" mass="86908">MGVKDLWQVLAPVCERKSLWELQDKTVAIDLSGWVVDSQNIVEHSAQPNMHLRNLFFRTSCLLLLGARPVFVLEGDAPDLKLNVMSQRNAARGFSKSSKSTGKRTRYKGIQKKCQEMLKAMGVQCIQSEGEAEALCAALNSNGLVDGCISQDSDCFLYGGRAVYRNFTISASSGGGGAAGFSIDMYRMEQIEQLLGLSRTKLVGLSLLCGCDYNQGVSGVGKETAVKFLATLNDSEVFSRFFKWKNDPVYEQLEREHSLGICDRCGHLGKKTVHNKNGCESCGTTKSCLLRTHSDTNKNVECKKMLTNELNIRRKALQDTNFPSQEVIDEFMSTIQTPQRLPADWSQPNLIGFMKLAEKHMNWDECYSLEKFLPLLTRWLILQNKNTAKCPIFPEAIIKTRVLKGVASYEVRWGDREGLFETLVNEEDSNICMTIEPRDLVDQAFPELVKEFNDKEAAKKAAKLKGKSKVGRSNKQRVTAVKSVCTDCGKELPGKNQRCMCHFVTKSSDKREDQAPPSTLEDLLDKLTLNSEAHSKHKKGKEEKEQSKAKPKSKVMENTEKLKRLLGYDESNLAENVHSVEKTKNAADPISLTASLNTVKQSEKLSYENLLGDEDWSISDFVKEEEEECDLSDIVQTITGKRNDLTETKKLGLSSTAIQHHIGTDHSSSPGQSSICSSDSPLLPKFGEEDPFDGETIYTPLIDRVRKLQINKNEKHTSAATSLKLRRFSESFDAFCIGENATSSPIANSSSNIAEPSLSESNTPVHLTFGLGITNLLEDSK</sequence>